<reference evidence="3 4" key="1">
    <citation type="journal article" date="2015" name="Front. Microbiol.">
        <title>Genetic determinants of heat resistance in Escherichia coli.</title>
        <authorList>
            <person name="Mercer R.G."/>
            <person name="Zheng J."/>
            <person name="Garcia-Hernandez R."/>
            <person name="Ruan L."/>
            <person name="Ganzle M.G."/>
            <person name="McMullen L.M."/>
        </authorList>
    </citation>
    <scope>NUCLEOTIDE SEQUENCE [LARGE SCALE GENOMIC DNA]</scope>
    <source>
        <strain evidence="3 4">AW1.3</strain>
    </source>
</reference>
<evidence type="ECO:0000259" key="1">
    <source>
        <dbReference type="SMART" id="SM00507"/>
    </source>
</evidence>
<dbReference type="SMART" id="SM00507">
    <property type="entry name" value="HNHc"/>
    <property type="match status" value="1"/>
</dbReference>
<dbReference type="AlphaFoldDB" id="A0A0P7P2M6"/>
<dbReference type="PATRIC" id="fig|562.7813.peg.3351"/>
<dbReference type="Gene3D" id="3.30.50.20">
    <property type="entry name" value="prophage-derive protein ybcO"/>
    <property type="match status" value="1"/>
</dbReference>
<evidence type="ECO:0000313" key="3">
    <source>
        <dbReference type="EMBL" id="KPO09503.1"/>
    </source>
</evidence>
<evidence type="ECO:0000313" key="4">
    <source>
        <dbReference type="Proteomes" id="UP000050556"/>
    </source>
</evidence>
<dbReference type="Pfam" id="PF06147">
    <property type="entry name" value="DUF968"/>
    <property type="match status" value="1"/>
</dbReference>
<dbReference type="Proteomes" id="UP000239554">
    <property type="component" value="Chromosome"/>
</dbReference>
<accession>A0A0P7P2M6</accession>
<reference evidence="2 5" key="2">
    <citation type="journal article" date="2018" name="MBio">
        <title>Genomic Analysis of Hospital Plumbing Reveals Diverse Reservoir of Bacterial Plasmids Conferring Carbapenem Resistance.</title>
        <authorList>
            <consortium name="NISC Comparative Sequencing Program"/>
            <person name="Weingarten R.A."/>
            <person name="Johnson R.C."/>
            <person name="Conlan S."/>
            <person name="Ramsburg A.M."/>
            <person name="Dekker J.P."/>
            <person name="Lau A.F."/>
            <person name="Khil P."/>
            <person name="Odom R.T."/>
            <person name="Deming C."/>
            <person name="Park M."/>
            <person name="Thomas P.J."/>
            <person name="Henderson D.K."/>
            <person name="Palmore T.N."/>
            <person name="Segre J.A."/>
            <person name="Frank K.M."/>
        </authorList>
    </citation>
    <scope>NUCLEOTIDE SEQUENCE [LARGE SCALE GENOMIC DNA]</scope>
    <source>
        <strain evidence="2 5">ECONIH4</strain>
    </source>
</reference>
<dbReference type="Proteomes" id="UP000050556">
    <property type="component" value="Unassembled WGS sequence"/>
</dbReference>
<organism evidence="3 4">
    <name type="scientific">Escherichia coli</name>
    <dbReference type="NCBI Taxonomy" id="562"/>
    <lineage>
        <taxon>Bacteria</taxon>
        <taxon>Pseudomonadati</taxon>
        <taxon>Pseudomonadota</taxon>
        <taxon>Gammaproteobacteria</taxon>
        <taxon>Enterobacterales</taxon>
        <taxon>Enterobacteriaceae</taxon>
        <taxon>Escherichia</taxon>
    </lineage>
</organism>
<protein>
    <submittedName>
        <fullName evidence="2">DUF968 domain-containing protein</fullName>
    </submittedName>
</protein>
<evidence type="ECO:0000313" key="2">
    <source>
        <dbReference type="EMBL" id="AUY04985.1"/>
    </source>
</evidence>
<evidence type="ECO:0000313" key="5">
    <source>
        <dbReference type="Proteomes" id="UP000239554"/>
    </source>
</evidence>
<dbReference type="EMBL" id="CP026399">
    <property type="protein sequence ID" value="AUY04985.1"/>
    <property type="molecule type" value="Genomic_DNA"/>
</dbReference>
<name>A0A0P7P2M6_ECOLX</name>
<proteinExistence type="predicted"/>
<dbReference type="RefSeq" id="WP_053266458.1">
    <property type="nucleotide sequence ID" value="NZ_BFPB01000162.1"/>
</dbReference>
<dbReference type="InterPro" id="IPR010373">
    <property type="entry name" value="DUF968"/>
</dbReference>
<dbReference type="EMBL" id="LDYI01000116">
    <property type="protein sequence ID" value="KPO09503.1"/>
    <property type="molecule type" value="Genomic_DNA"/>
</dbReference>
<dbReference type="CDD" id="cd00085">
    <property type="entry name" value="HNHc"/>
    <property type="match status" value="1"/>
</dbReference>
<gene>
    <name evidence="3" type="ORF">ACU57_17205</name>
    <name evidence="2" type="ORF">C3F40_26490</name>
</gene>
<dbReference type="InterPro" id="IPR003615">
    <property type="entry name" value="HNH_nuc"/>
</dbReference>
<feature type="domain" description="HNH nuclease" evidence="1">
    <location>
        <begin position="268"/>
        <end position="317"/>
    </location>
</feature>
<sequence>MRGLFTAETVPRLGLVLLKPGSELMSLFQQGRVLVEPQPKSMAGLPSGLVPDARQPLAEDKSLEEFFTDERVIRAAGGLSGLESWLERNVKECQYPHTDYHHHELVTMRHPPGSMLLCWHCDNQLREQTTAALAELARRNLINWLISSILSSLGYNNERELSLGELCWWAVYSGIADAITERMAQHALRLPDEPFLSVYRESDIVPMPPTKNILQKKVTPAVTAAHLKHGTNQEVAYDQPQVLALHADPESPESFMLRPKHRRWVNEDYTRWAKTQPCEGCRRPADDPHHVIGHGMGGTATKAHDLFVIPLCRECHDKLHADVAAFEKKHGTQLELLFRFMNRALAIGVITKA</sequence>